<sequence>MESFEPVIEEEVEYKSVEEAVERNQLPCCGTDDEEHRYQGNERNESHTVGRNEAGKGDRME</sequence>
<reference evidence="2" key="1">
    <citation type="submission" date="2019-08" db="EMBL/GenBank/DDBJ databases">
        <authorList>
            <person name="Kucharzyk K."/>
            <person name="Murdoch R.W."/>
            <person name="Higgins S."/>
            <person name="Loffler F."/>
        </authorList>
    </citation>
    <scope>NUCLEOTIDE SEQUENCE</scope>
</reference>
<feature type="region of interest" description="Disordered" evidence="1">
    <location>
        <begin position="28"/>
        <end position="61"/>
    </location>
</feature>
<evidence type="ECO:0000313" key="2">
    <source>
        <dbReference type="EMBL" id="MPN01050.1"/>
    </source>
</evidence>
<gene>
    <name evidence="2" type="ORF">SDC9_148250</name>
</gene>
<comment type="caution">
    <text evidence="2">The sequence shown here is derived from an EMBL/GenBank/DDBJ whole genome shotgun (WGS) entry which is preliminary data.</text>
</comment>
<dbReference type="EMBL" id="VSSQ01047073">
    <property type="protein sequence ID" value="MPN01050.1"/>
    <property type="molecule type" value="Genomic_DNA"/>
</dbReference>
<proteinExistence type="predicted"/>
<organism evidence="2">
    <name type="scientific">bioreactor metagenome</name>
    <dbReference type="NCBI Taxonomy" id="1076179"/>
    <lineage>
        <taxon>unclassified sequences</taxon>
        <taxon>metagenomes</taxon>
        <taxon>ecological metagenomes</taxon>
    </lineage>
</organism>
<dbReference type="AlphaFoldDB" id="A0A645EIA1"/>
<accession>A0A645EIA1</accession>
<name>A0A645EIA1_9ZZZZ</name>
<feature type="compositionally biased region" description="Basic and acidic residues" evidence="1">
    <location>
        <begin position="34"/>
        <end position="61"/>
    </location>
</feature>
<evidence type="ECO:0000256" key="1">
    <source>
        <dbReference type="SAM" id="MobiDB-lite"/>
    </source>
</evidence>
<protein>
    <submittedName>
        <fullName evidence="2">Uncharacterized protein</fullName>
    </submittedName>
</protein>